<dbReference type="PANTHER" id="PTHR10704:SF44">
    <property type="entry name" value="LD35051P-RELATED"/>
    <property type="match status" value="1"/>
</dbReference>
<sequence>MPSSSEILERIEKLEINVTRLKDISSLGVDTHSRMENVRLTDRKKSMLILTSMRSGSSFAGELFNQHPDVFYVFEPLYFLLGDAGYERKLRVLESIFTCNFTSFETLYDEAKNISAEAFQENIENCRKTKFCFRDKIKALTSKIGKIPDWAELSHRCQTAKLRVVKTLRIYKLSWLKRFFEDQRLDLRVLHLVRDPRAVFRSRSHIFNTNESMRATGHNCKMHSNIEYESRTLPGRVATVRYEDITANPLRFQERIYSYVGLDKHQDVIKWVKDNTNKSDNSTYGTSRMAENQLGKWREDIDFSNVVAVQDICSEMMTIFNYKRLQSQPEMRDLNVNIYPT</sequence>
<reference evidence="2" key="1">
    <citation type="submission" date="2003-08" db="EMBL/GenBank/DDBJ databases">
        <authorList>
            <person name="Birren B."/>
            <person name="Nusbaum C."/>
            <person name="Abebe A."/>
            <person name="Abouelleil A."/>
            <person name="Adekoya E."/>
            <person name="Ait-zahra M."/>
            <person name="Allen N."/>
            <person name="Allen T."/>
            <person name="An P."/>
            <person name="Anderson M."/>
            <person name="Anderson S."/>
            <person name="Arachchi H."/>
            <person name="Armbruster J."/>
            <person name="Bachantsang P."/>
            <person name="Baldwin J."/>
            <person name="Barry A."/>
            <person name="Bayul T."/>
            <person name="Blitshsteyn B."/>
            <person name="Bloom T."/>
            <person name="Blye J."/>
            <person name="Boguslavskiy L."/>
            <person name="Borowsky M."/>
            <person name="Boukhgalter B."/>
            <person name="Brunache A."/>
            <person name="Butler J."/>
            <person name="Calixte N."/>
            <person name="Calvo S."/>
            <person name="Camarata J."/>
            <person name="Campo K."/>
            <person name="Chang J."/>
            <person name="Cheshatsang Y."/>
            <person name="Citroen M."/>
            <person name="Collymore A."/>
            <person name="Considine T."/>
            <person name="Cook A."/>
            <person name="Cooke P."/>
            <person name="Corum B."/>
            <person name="Cuomo C."/>
            <person name="David R."/>
            <person name="Dawoe T."/>
            <person name="Degray S."/>
            <person name="Dodge S."/>
            <person name="Dooley K."/>
            <person name="Dorje P."/>
            <person name="Dorjee K."/>
            <person name="Dorris L."/>
            <person name="Duffey N."/>
            <person name="Dupes A."/>
            <person name="Elkins T."/>
            <person name="Engels R."/>
            <person name="Erickson J."/>
            <person name="Farina A."/>
            <person name="Faro S."/>
            <person name="Ferreira P."/>
            <person name="Fischer H."/>
            <person name="Fitzgerald M."/>
            <person name="Foley K."/>
            <person name="Gage D."/>
            <person name="Galagan J."/>
            <person name="Gearin G."/>
            <person name="Gnerre S."/>
            <person name="Gnirke A."/>
            <person name="Goyette A."/>
            <person name="Graham J."/>
            <person name="Grandbois E."/>
            <person name="Gyaltsen K."/>
            <person name="Hafez N."/>
            <person name="Hagopian D."/>
            <person name="Hagos B."/>
            <person name="Hall J."/>
            <person name="Hatcher B."/>
            <person name="Heller A."/>
            <person name="Higgins H."/>
            <person name="Honan T."/>
            <person name="Horn A."/>
            <person name="Houde N."/>
            <person name="Hughes L."/>
            <person name="Hulme W."/>
            <person name="Husby E."/>
            <person name="Iliev I."/>
            <person name="Jaffe D."/>
            <person name="Jones C."/>
            <person name="Kamal M."/>
            <person name="Kamat A."/>
            <person name="Kamvysselis M."/>
            <person name="Karlsson E."/>
            <person name="Kells C."/>
            <person name="Kieu A."/>
            <person name="Kisner P."/>
            <person name="Kodira C."/>
            <person name="Kulbokas E."/>
            <person name="Labutti K."/>
            <person name="Lama D."/>
            <person name="Landers T."/>
            <person name="Leger J."/>
            <person name="Levine S."/>
            <person name="Lewis D."/>
            <person name="Lewis T."/>
            <person name="Lindblad-toh K."/>
            <person name="Liu X."/>
            <person name="Lokyitsang T."/>
            <person name="Lokyitsang Y."/>
            <person name="Lucien O."/>
            <person name="Lui A."/>
            <person name="Ma L.J."/>
            <person name="Mabbitt R."/>
            <person name="Macdonald J."/>
            <person name="Maclean C."/>
            <person name="Major J."/>
            <person name="Manning J."/>
            <person name="Marabella R."/>
            <person name="Maru K."/>
            <person name="Matthews C."/>
            <person name="Mauceli E."/>
            <person name="Mccarthy M."/>
            <person name="Mcdonough S."/>
            <person name="Mcghee T."/>
            <person name="Meldrim J."/>
            <person name="Meneus L."/>
            <person name="Mesirov J."/>
            <person name="Mihalev A."/>
            <person name="Mihova T."/>
            <person name="Mikkelsen T."/>
            <person name="Mlenga V."/>
            <person name="Moru K."/>
            <person name="Mozes J."/>
            <person name="Mulrain L."/>
            <person name="Munson G."/>
            <person name="Naylor J."/>
            <person name="Newes C."/>
            <person name="Nguyen C."/>
            <person name="Nguyen N."/>
            <person name="Nguyen T."/>
            <person name="Nicol R."/>
            <person name="Nielsen C."/>
            <person name="Nizzari M."/>
            <person name="Norbu C."/>
            <person name="Norbu N."/>
            <person name="O'donnell P."/>
            <person name="Okoawo O."/>
            <person name="O'leary S."/>
            <person name="Omotosho B."/>
            <person name="O'neill K."/>
            <person name="Osman S."/>
            <person name="Parker S."/>
            <person name="Perrin D."/>
            <person name="Phunkhang P."/>
            <person name="Piqani B."/>
            <person name="Purcell S."/>
            <person name="Rachupka T."/>
            <person name="Ramasamy U."/>
            <person name="Rameau R."/>
            <person name="Ray V."/>
            <person name="Raymond C."/>
            <person name="Retta R."/>
            <person name="Richardson S."/>
            <person name="Rise C."/>
            <person name="Rodriguez J."/>
            <person name="Rogers J."/>
            <person name="Rogov P."/>
            <person name="Rutman M."/>
            <person name="Schupbach R."/>
            <person name="Seaman C."/>
            <person name="Settipalli S."/>
            <person name="Sharpe T."/>
            <person name="Sheridan J."/>
            <person name="Sherpa N."/>
            <person name="Shi J."/>
            <person name="Smirnov S."/>
            <person name="Smith C."/>
            <person name="Sougnez C."/>
            <person name="Spencer B."/>
            <person name="Stalker J."/>
            <person name="Stange-thomann N."/>
            <person name="Stavropoulos S."/>
            <person name="Stetson K."/>
            <person name="Stone C."/>
            <person name="Stone S."/>
            <person name="Stubbs M."/>
            <person name="Talamas J."/>
            <person name="Tchuinga P."/>
            <person name="Tenzing P."/>
            <person name="Tesfaye S."/>
            <person name="Theodore J."/>
            <person name="Thoulutsang Y."/>
            <person name="Topham K."/>
            <person name="Towey S."/>
            <person name="Tsamla T."/>
            <person name="Tsomo N."/>
            <person name="Vallee D."/>
            <person name="Vassiliev H."/>
            <person name="Venkataraman V."/>
            <person name="Vinson J."/>
            <person name="Vo A."/>
            <person name="Wade C."/>
            <person name="Wang S."/>
            <person name="Wangchuk T."/>
            <person name="Wangdi T."/>
            <person name="Whittaker C."/>
            <person name="Wilkinson J."/>
            <person name="Wu Y."/>
            <person name="Wyman D."/>
            <person name="Yadav S."/>
            <person name="Yang S."/>
            <person name="Yang X."/>
            <person name="Yeager S."/>
            <person name="Yee E."/>
            <person name="Young G."/>
            <person name="Zainoun J."/>
            <person name="Zembeck L."/>
            <person name="Zimmer A."/>
            <person name="Zody M."/>
            <person name="Lander E."/>
        </authorList>
    </citation>
    <scope>NUCLEOTIDE SEQUENCE [LARGE SCALE GENOMIC DNA]</scope>
</reference>
<name>H2YZ81_CIOSA</name>
<dbReference type="SUPFAM" id="SSF52540">
    <property type="entry name" value="P-loop containing nucleoside triphosphate hydrolases"/>
    <property type="match status" value="1"/>
</dbReference>
<dbReference type="AlphaFoldDB" id="H2YZ81"/>
<evidence type="ECO:0000313" key="2">
    <source>
        <dbReference type="Proteomes" id="UP000007875"/>
    </source>
</evidence>
<dbReference type="InterPro" id="IPR051135">
    <property type="entry name" value="Gal/GlcNAc/GalNAc_ST"/>
</dbReference>
<dbReference type="InParanoid" id="H2YZ81"/>
<reference evidence="1" key="3">
    <citation type="submission" date="2025-09" db="UniProtKB">
        <authorList>
            <consortium name="Ensembl"/>
        </authorList>
    </citation>
    <scope>IDENTIFICATION</scope>
</reference>
<protein>
    <submittedName>
        <fullName evidence="1">Uncharacterized protein</fullName>
    </submittedName>
</protein>
<dbReference type="STRING" id="51511.ENSCSAVP00000010643"/>
<dbReference type="HOGENOM" id="CLU_028381_3_0_1"/>
<dbReference type="GO" id="GO:0001517">
    <property type="term" value="F:N-acetylglucosamine 6-O-sulfotransferase activity"/>
    <property type="evidence" value="ECO:0007669"/>
    <property type="project" value="TreeGrafter"/>
</dbReference>
<dbReference type="PANTHER" id="PTHR10704">
    <property type="entry name" value="CARBOHYDRATE SULFOTRANSFERASE"/>
    <property type="match status" value="1"/>
</dbReference>
<dbReference type="GO" id="GO:0006044">
    <property type="term" value="P:N-acetylglucosamine metabolic process"/>
    <property type="evidence" value="ECO:0007669"/>
    <property type="project" value="TreeGrafter"/>
</dbReference>
<accession>H2YZ81</accession>
<keyword evidence="2" id="KW-1185">Reference proteome</keyword>
<dbReference type="GeneTree" id="ENSGT00940000164976"/>
<dbReference type="InterPro" id="IPR027417">
    <property type="entry name" value="P-loop_NTPase"/>
</dbReference>
<organism evidence="1 2">
    <name type="scientific">Ciona savignyi</name>
    <name type="common">Pacific transparent sea squirt</name>
    <dbReference type="NCBI Taxonomy" id="51511"/>
    <lineage>
        <taxon>Eukaryota</taxon>
        <taxon>Metazoa</taxon>
        <taxon>Chordata</taxon>
        <taxon>Tunicata</taxon>
        <taxon>Ascidiacea</taxon>
        <taxon>Phlebobranchia</taxon>
        <taxon>Cionidae</taxon>
        <taxon>Ciona</taxon>
    </lineage>
</organism>
<reference evidence="1" key="2">
    <citation type="submission" date="2025-08" db="UniProtKB">
        <authorList>
            <consortium name="Ensembl"/>
        </authorList>
    </citation>
    <scope>IDENTIFICATION</scope>
</reference>
<dbReference type="Ensembl" id="ENSCSAVT00000010773.1">
    <property type="protein sequence ID" value="ENSCSAVP00000010643.1"/>
    <property type="gene ID" value="ENSCSAVG00000006259.1"/>
</dbReference>
<dbReference type="Pfam" id="PF13469">
    <property type="entry name" value="Sulfotransfer_3"/>
    <property type="match status" value="1"/>
</dbReference>
<dbReference type="Gene3D" id="3.40.50.300">
    <property type="entry name" value="P-loop containing nucleotide triphosphate hydrolases"/>
    <property type="match status" value="1"/>
</dbReference>
<dbReference type="OMA" id="CRNASHI"/>
<dbReference type="eggNOG" id="ENOG502S1BS">
    <property type="taxonomic scope" value="Eukaryota"/>
</dbReference>
<evidence type="ECO:0000313" key="1">
    <source>
        <dbReference type="Ensembl" id="ENSCSAVP00000010643.1"/>
    </source>
</evidence>
<dbReference type="GO" id="GO:0006790">
    <property type="term" value="P:sulfur compound metabolic process"/>
    <property type="evidence" value="ECO:0007669"/>
    <property type="project" value="TreeGrafter"/>
</dbReference>
<dbReference type="Proteomes" id="UP000007875">
    <property type="component" value="Unassembled WGS sequence"/>
</dbReference>
<proteinExistence type="predicted"/>